<evidence type="ECO:0000313" key="4">
    <source>
        <dbReference type="EMBL" id="KAK4224320.1"/>
    </source>
</evidence>
<evidence type="ECO:0000259" key="3">
    <source>
        <dbReference type="Pfam" id="PF06722"/>
    </source>
</evidence>
<feature type="domain" description="Erythromycin biosynthesis protein CIII-like C-terminal" evidence="3">
    <location>
        <begin position="376"/>
        <end position="440"/>
    </location>
</feature>
<dbReference type="InterPro" id="IPR010610">
    <property type="entry name" value="EryCIII-like_C"/>
</dbReference>
<dbReference type="SUPFAM" id="SSF53756">
    <property type="entry name" value="UDP-Glycosyltransferase/glycogen phosphorylase"/>
    <property type="match status" value="1"/>
</dbReference>
<reference evidence="4" key="1">
    <citation type="journal article" date="2023" name="Mol. Phylogenet. Evol.">
        <title>Genome-scale phylogeny and comparative genomics of the fungal order Sordariales.</title>
        <authorList>
            <person name="Hensen N."/>
            <person name="Bonometti L."/>
            <person name="Westerberg I."/>
            <person name="Brannstrom I.O."/>
            <person name="Guillou S."/>
            <person name="Cros-Aarteil S."/>
            <person name="Calhoun S."/>
            <person name="Haridas S."/>
            <person name="Kuo A."/>
            <person name="Mondo S."/>
            <person name="Pangilinan J."/>
            <person name="Riley R."/>
            <person name="LaButti K."/>
            <person name="Andreopoulos B."/>
            <person name="Lipzen A."/>
            <person name="Chen C."/>
            <person name="Yan M."/>
            <person name="Daum C."/>
            <person name="Ng V."/>
            <person name="Clum A."/>
            <person name="Steindorff A."/>
            <person name="Ohm R.A."/>
            <person name="Martin F."/>
            <person name="Silar P."/>
            <person name="Natvig D.O."/>
            <person name="Lalanne C."/>
            <person name="Gautier V."/>
            <person name="Ament-Velasquez S.L."/>
            <person name="Kruys A."/>
            <person name="Hutchinson M.I."/>
            <person name="Powell A.J."/>
            <person name="Barry K."/>
            <person name="Miller A.N."/>
            <person name="Grigoriev I.V."/>
            <person name="Debuchy R."/>
            <person name="Gladieux P."/>
            <person name="Hiltunen Thoren M."/>
            <person name="Johannesson H."/>
        </authorList>
    </citation>
    <scope>NUCLEOTIDE SEQUENCE</scope>
    <source>
        <strain evidence="4">CBS 990.96</strain>
    </source>
</reference>
<keyword evidence="2" id="KW-0808">Transferase</keyword>
<name>A0AAN7BJA4_9PEZI</name>
<sequence>MGSLSTPKRILLLTNSEHGQANVFLATSHSLLTLSPSSLEIHFASFPPIHPFILSTPSLPIIFHQIQGLPMVTAWSRSLLHHQPLKNHNIFDAINRMFFCLKVTLPWTPTEFLQIMDSIFSIIEKVQPDITAVDPAFSPALTVLRWLNKKFIVLSPNTIKDFSLPYQLNGEALWKYPVTGTLHTFPLPWYRVPGNVLLVLLAIICSCSIFDGHRKEIQKLVEEKYKGAKITTLNDLSLNSERLGVKILVANLKEIEFPLSVVPGYVLACGPIIRPAKKVEEVDAGLAKWLGRGKTVYINLGTHLFFDEERTKEMALGVKRLLDYVRSVEWIDKTGRLKGLQVLWKLNSCEKQGEGKKGRLWEVVKRVLGEEMEDRRVRVVEWIEAEPIAVLKGGNVVCAVHHGGANTFLETVSAGVPQVVLPVWMDTYDFARRAEYLGIGRWGNRQCGADSICKGEELGSVLIDVVVGGRWSVYADNAEKLAELCKKNGGGRAIAARHILAEMDGQPDNQDNRFDHDGRWDSI</sequence>
<gene>
    <name evidence="4" type="ORF">QBC38DRAFT_515248</name>
</gene>
<dbReference type="GO" id="GO:0008194">
    <property type="term" value="F:UDP-glycosyltransferase activity"/>
    <property type="evidence" value="ECO:0007669"/>
    <property type="project" value="TreeGrafter"/>
</dbReference>
<dbReference type="EMBL" id="MU865396">
    <property type="protein sequence ID" value="KAK4224320.1"/>
    <property type="molecule type" value="Genomic_DNA"/>
</dbReference>
<comment type="caution">
    <text evidence="4">The sequence shown here is derived from an EMBL/GenBank/DDBJ whole genome shotgun (WGS) entry which is preliminary data.</text>
</comment>
<dbReference type="PANTHER" id="PTHR48043">
    <property type="entry name" value="EG:EG0003.4 PROTEIN-RELATED"/>
    <property type="match status" value="1"/>
</dbReference>
<keyword evidence="1" id="KW-0328">Glycosyltransferase</keyword>
<organism evidence="4 5">
    <name type="scientific">Podospora fimiseda</name>
    <dbReference type="NCBI Taxonomy" id="252190"/>
    <lineage>
        <taxon>Eukaryota</taxon>
        <taxon>Fungi</taxon>
        <taxon>Dikarya</taxon>
        <taxon>Ascomycota</taxon>
        <taxon>Pezizomycotina</taxon>
        <taxon>Sordariomycetes</taxon>
        <taxon>Sordariomycetidae</taxon>
        <taxon>Sordariales</taxon>
        <taxon>Podosporaceae</taxon>
        <taxon>Podospora</taxon>
    </lineage>
</organism>
<dbReference type="AlphaFoldDB" id="A0AAN7BJA4"/>
<dbReference type="PANTHER" id="PTHR48043:SF145">
    <property type="entry name" value="FI06409P-RELATED"/>
    <property type="match status" value="1"/>
</dbReference>
<evidence type="ECO:0000313" key="5">
    <source>
        <dbReference type="Proteomes" id="UP001301958"/>
    </source>
</evidence>
<keyword evidence="5" id="KW-1185">Reference proteome</keyword>
<protein>
    <recommendedName>
        <fullName evidence="3">Erythromycin biosynthesis protein CIII-like C-terminal domain-containing protein</fullName>
    </recommendedName>
</protein>
<dbReference type="Proteomes" id="UP001301958">
    <property type="component" value="Unassembled WGS sequence"/>
</dbReference>
<evidence type="ECO:0000256" key="2">
    <source>
        <dbReference type="ARBA" id="ARBA00022679"/>
    </source>
</evidence>
<reference evidence="4" key="2">
    <citation type="submission" date="2023-05" db="EMBL/GenBank/DDBJ databases">
        <authorList>
            <consortium name="Lawrence Berkeley National Laboratory"/>
            <person name="Steindorff A."/>
            <person name="Hensen N."/>
            <person name="Bonometti L."/>
            <person name="Westerberg I."/>
            <person name="Brannstrom I.O."/>
            <person name="Guillou S."/>
            <person name="Cros-Aarteil S."/>
            <person name="Calhoun S."/>
            <person name="Haridas S."/>
            <person name="Kuo A."/>
            <person name="Mondo S."/>
            <person name="Pangilinan J."/>
            <person name="Riley R."/>
            <person name="Labutti K."/>
            <person name="Andreopoulos B."/>
            <person name="Lipzen A."/>
            <person name="Chen C."/>
            <person name="Yanf M."/>
            <person name="Daum C."/>
            <person name="Ng V."/>
            <person name="Clum A."/>
            <person name="Ohm R."/>
            <person name="Martin F."/>
            <person name="Silar P."/>
            <person name="Natvig D."/>
            <person name="Lalanne C."/>
            <person name="Gautier V."/>
            <person name="Ament-Velasquez S.L."/>
            <person name="Kruys A."/>
            <person name="Hutchinson M.I."/>
            <person name="Powell A.J."/>
            <person name="Barry K."/>
            <person name="Miller A.N."/>
            <person name="Grigoriev I.V."/>
            <person name="Debuchy R."/>
            <person name="Gladieux P."/>
            <person name="Thoren M.H."/>
            <person name="Johannesson H."/>
        </authorList>
    </citation>
    <scope>NUCLEOTIDE SEQUENCE</scope>
    <source>
        <strain evidence="4">CBS 990.96</strain>
    </source>
</reference>
<proteinExistence type="predicted"/>
<dbReference type="Pfam" id="PF06722">
    <property type="entry name" value="EryCIII-like_C"/>
    <property type="match status" value="1"/>
</dbReference>
<dbReference type="InterPro" id="IPR050271">
    <property type="entry name" value="UDP-glycosyltransferase"/>
</dbReference>
<dbReference type="Gene3D" id="3.40.50.2000">
    <property type="entry name" value="Glycogen Phosphorylase B"/>
    <property type="match status" value="1"/>
</dbReference>
<evidence type="ECO:0000256" key="1">
    <source>
        <dbReference type="ARBA" id="ARBA00022676"/>
    </source>
</evidence>
<accession>A0AAN7BJA4</accession>